<dbReference type="InterPro" id="IPR052160">
    <property type="entry name" value="Gypsy_RT_Integrase-like"/>
</dbReference>
<feature type="domain" description="Integrase catalytic" evidence="1">
    <location>
        <begin position="24"/>
        <end position="77"/>
    </location>
</feature>
<dbReference type="PANTHER" id="PTHR47266">
    <property type="entry name" value="ENDONUCLEASE-RELATED"/>
    <property type="match status" value="1"/>
</dbReference>
<evidence type="ECO:0000313" key="2">
    <source>
        <dbReference type="EMBL" id="CAF4312877.1"/>
    </source>
</evidence>
<dbReference type="EMBL" id="CAJOAY010017603">
    <property type="protein sequence ID" value="CAF4312877.1"/>
    <property type="molecule type" value="Genomic_DNA"/>
</dbReference>
<organism evidence="2 3">
    <name type="scientific">Adineta steineri</name>
    <dbReference type="NCBI Taxonomy" id="433720"/>
    <lineage>
        <taxon>Eukaryota</taxon>
        <taxon>Metazoa</taxon>
        <taxon>Spiralia</taxon>
        <taxon>Gnathifera</taxon>
        <taxon>Rotifera</taxon>
        <taxon>Eurotatoria</taxon>
        <taxon>Bdelloidea</taxon>
        <taxon>Adinetida</taxon>
        <taxon>Adinetidae</taxon>
        <taxon>Adineta</taxon>
    </lineage>
</organism>
<dbReference type="InterPro" id="IPR012337">
    <property type="entry name" value="RNaseH-like_sf"/>
</dbReference>
<dbReference type="InterPro" id="IPR001584">
    <property type="entry name" value="Integrase_cat-core"/>
</dbReference>
<comment type="caution">
    <text evidence="2">The sequence shown here is derived from an EMBL/GenBank/DDBJ whole genome shotgun (WGS) entry which is preliminary data.</text>
</comment>
<name>A0A820IQ44_9BILA</name>
<dbReference type="Gene3D" id="3.30.420.10">
    <property type="entry name" value="Ribonuclease H-like superfamily/Ribonuclease H"/>
    <property type="match status" value="1"/>
</dbReference>
<evidence type="ECO:0000313" key="3">
    <source>
        <dbReference type="Proteomes" id="UP000663881"/>
    </source>
</evidence>
<dbReference type="Proteomes" id="UP000663881">
    <property type="component" value="Unassembled WGS sequence"/>
</dbReference>
<protein>
    <recommendedName>
        <fullName evidence="1">Integrase catalytic domain-containing protein</fullName>
    </recommendedName>
</protein>
<dbReference type="SUPFAM" id="SSF53098">
    <property type="entry name" value="Ribonuclease H-like"/>
    <property type="match status" value="1"/>
</dbReference>
<dbReference type="AlphaFoldDB" id="A0A820IQ44"/>
<evidence type="ECO:0000259" key="1">
    <source>
        <dbReference type="PROSITE" id="PS50994"/>
    </source>
</evidence>
<proteinExistence type="predicted"/>
<reference evidence="2" key="1">
    <citation type="submission" date="2021-02" db="EMBL/GenBank/DDBJ databases">
        <authorList>
            <person name="Nowell W R."/>
        </authorList>
    </citation>
    <scope>NUCLEOTIDE SEQUENCE</scope>
</reference>
<dbReference type="GO" id="GO:0015074">
    <property type="term" value="P:DNA integration"/>
    <property type="evidence" value="ECO:0007669"/>
    <property type="project" value="InterPro"/>
</dbReference>
<gene>
    <name evidence="2" type="ORF">OKA104_LOCUS46821</name>
</gene>
<dbReference type="PROSITE" id="PS50994">
    <property type="entry name" value="INTEGRASE"/>
    <property type="match status" value="1"/>
</dbReference>
<accession>A0A820IQ44</accession>
<dbReference type="InterPro" id="IPR036397">
    <property type="entry name" value="RNaseH_sf"/>
</dbReference>
<dbReference type="GO" id="GO:0003676">
    <property type="term" value="F:nucleic acid binding"/>
    <property type="evidence" value="ECO:0007669"/>
    <property type="project" value="InterPro"/>
</dbReference>
<sequence>MSHEAANINNNCQRMEKLVQFDEMPLQPQVLIKPFERWALDFLGPISPMSKKKRYILVCTDYVTKWVEAKALYQAKE</sequence>